<name>A0ABS3T7V4_9BACT</name>
<dbReference type="InterPro" id="IPR029058">
    <property type="entry name" value="AB_hydrolase_fold"/>
</dbReference>
<evidence type="ECO:0000313" key="3">
    <source>
        <dbReference type="EMBL" id="MBO3269726.1"/>
    </source>
</evidence>
<accession>A0ABS3T7V4</accession>
<organism evidence="3 4">
    <name type="scientific">Hymenobacter defluvii</name>
    <dbReference type="NCBI Taxonomy" id="2054411"/>
    <lineage>
        <taxon>Bacteria</taxon>
        <taxon>Pseudomonadati</taxon>
        <taxon>Bacteroidota</taxon>
        <taxon>Cytophagia</taxon>
        <taxon>Cytophagales</taxon>
        <taxon>Hymenobacteraceae</taxon>
        <taxon>Hymenobacter</taxon>
    </lineage>
</organism>
<comment type="similarity">
    <text evidence="1">Belongs to the AB hydrolase superfamily.</text>
</comment>
<keyword evidence="3" id="KW-0378">Hydrolase</keyword>
<proteinExistence type="inferred from homology"/>
<feature type="domain" description="AB hydrolase-1" evidence="2">
    <location>
        <begin position="38"/>
        <end position="276"/>
    </location>
</feature>
<keyword evidence="4" id="KW-1185">Reference proteome</keyword>
<dbReference type="Pfam" id="PF12697">
    <property type="entry name" value="Abhydrolase_6"/>
    <property type="match status" value="1"/>
</dbReference>
<evidence type="ECO:0000256" key="1">
    <source>
        <dbReference type="ARBA" id="ARBA00008645"/>
    </source>
</evidence>
<gene>
    <name evidence="3" type="ORF">J4D97_03610</name>
</gene>
<dbReference type="Proteomes" id="UP000670527">
    <property type="component" value="Unassembled WGS sequence"/>
</dbReference>
<dbReference type="RefSeq" id="WP_185283680.1">
    <property type="nucleotide sequence ID" value="NZ_JAGETX010000001.1"/>
</dbReference>
<evidence type="ECO:0000313" key="4">
    <source>
        <dbReference type="Proteomes" id="UP000670527"/>
    </source>
</evidence>
<dbReference type="PANTHER" id="PTHR43039">
    <property type="entry name" value="ESTERASE-RELATED"/>
    <property type="match status" value="1"/>
</dbReference>
<reference evidence="3 4" key="1">
    <citation type="submission" date="2021-03" db="EMBL/GenBank/DDBJ databases">
        <authorList>
            <person name="Kim M.K."/>
        </authorList>
    </citation>
    <scope>NUCLEOTIDE SEQUENCE [LARGE SCALE GENOMIC DNA]</scope>
    <source>
        <strain evidence="3 4">BT507</strain>
    </source>
</reference>
<dbReference type="EMBL" id="JAGETX010000001">
    <property type="protein sequence ID" value="MBO3269726.1"/>
    <property type="molecule type" value="Genomic_DNA"/>
</dbReference>
<comment type="caution">
    <text evidence="3">The sequence shown here is derived from an EMBL/GenBank/DDBJ whole genome shotgun (WGS) entry which is preliminary data.</text>
</comment>
<dbReference type="SUPFAM" id="SSF53474">
    <property type="entry name" value="alpha/beta-Hydrolases"/>
    <property type="match status" value="1"/>
</dbReference>
<protein>
    <submittedName>
        <fullName evidence="3">Alpha/beta hydrolase</fullName>
    </submittedName>
</protein>
<dbReference type="GO" id="GO:0016787">
    <property type="term" value="F:hydrolase activity"/>
    <property type="evidence" value="ECO:0007669"/>
    <property type="project" value="UniProtKB-KW"/>
</dbReference>
<sequence length="282" mass="30862">MTIPANNPENDRGLTSTATEQLLRRYNVHVQGEGEETLLFCNGLGCSQEIWQYLTPRLRTRYQLVLFDYPGTGNAQPDAYDAQRHSTLQGYVEDIIAICQALQLQRIILVGHSVGASIALVTAAYAPTLVSSVVLLAPSPCYLNEPGYYGGFERVDVDQLLSLMEQDYDGWASLLASLLIGSQNPATLGEQLNGFFCQADHLITKNLARLTFYTDVRPVVPSVRMPTLILQCQQDVAAPEEVGAYLSRHLPQGTLVIMQATGHCPHLSAPLETLAAIEAFLG</sequence>
<dbReference type="Gene3D" id="3.40.50.1820">
    <property type="entry name" value="alpha/beta hydrolase"/>
    <property type="match status" value="1"/>
</dbReference>
<dbReference type="PRINTS" id="PR00111">
    <property type="entry name" value="ABHYDROLASE"/>
</dbReference>
<evidence type="ECO:0000259" key="2">
    <source>
        <dbReference type="Pfam" id="PF12697"/>
    </source>
</evidence>
<dbReference type="InterPro" id="IPR000073">
    <property type="entry name" value="AB_hydrolase_1"/>
</dbReference>